<dbReference type="InterPro" id="IPR028995">
    <property type="entry name" value="Glyco_hydro_57/38_cen_sf"/>
</dbReference>
<dbReference type="GO" id="GO:0004559">
    <property type="term" value="F:alpha-mannosidase activity"/>
    <property type="evidence" value="ECO:0007669"/>
    <property type="project" value="InterPro"/>
</dbReference>
<dbReference type="STRING" id="28234.SAMN04488588_1618"/>
<evidence type="ECO:0000259" key="5">
    <source>
        <dbReference type="SMART" id="SM00872"/>
    </source>
</evidence>
<dbReference type="EMBL" id="FMYV01000006">
    <property type="protein sequence ID" value="SDC69840.1"/>
    <property type="molecule type" value="Genomic_DNA"/>
</dbReference>
<evidence type="ECO:0000313" key="9">
    <source>
        <dbReference type="Proteomes" id="UP000297288"/>
    </source>
</evidence>
<dbReference type="SUPFAM" id="SSF88713">
    <property type="entry name" value="Glycoside hydrolase/deacetylase"/>
    <property type="match status" value="1"/>
</dbReference>
<evidence type="ECO:0000256" key="3">
    <source>
        <dbReference type="ARBA" id="ARBA00022801"/>
    </source>
</evidence>
<evidence type="ECO:0000313" key="6">
    <source>
        <dbReference type="EMBL" id="SDC69840.1"/>
    </source>
</evidence>
<comment type="similarity">
    <text evidence="1">Belongs to the glycosyl hydrolase 38 family.</text>
</comment>
<gene>
    <name evidence="7" type="ORF">E4650_05465</name>
    <name evidence="6" type="ORF">SAMN04488588_1618</name>
</gene>
<dbReference type="Gene3D" id="3.20.110.10">
    <property type="entry name" value="Glycoside hydrolase 38, N terminal domain"/>
    <property type="match status" value="1"/>
</dbReference>
<dbReference type="SUPFAM" id="SSF88688">
    <property type="entry name" value="Families 57/38 glycoside transferase middle domain"/>
    <property type="match status" value="1"/>
</dbReference>
<evidence type="ECO:0000256" key="1">
    <source>
        <dbReference type="ARBA" id="ARBA00009792"/>
    </source>
</evidence>
<dbReference type="Gene3D" id="2.70.98.30">
    <property type="entry name" value="Golgi alpha-mannosidase II, domain 4"/>
    <property type="match status" value="1"/>
</dbReference>
<evidence type="ECO:0000256" key="4">
    <source>
        <dbReference type="ARBA" id="ARBA00023295"/>
    </source>
</evidence>
<dbReference type="Gene3D" id="2.60.40.2220">
    <property type="match status" value="1"/>
</dbReference>
<evidence type="ECO:0000313" key="8">
    <source>
        <dbReference type="Proteomes" id="UP000199322"/>
    </source>
</evidence>
<dbReference type="Proteomes" id="UP000199322">
    <property type="component" value="Unassembled WGS sequence"/>
</dbReference>
<dbReference type="OrthoDB" id="9764050at2"/>
<name>A0A1G6NPF9_9BACT</name>
<keyword evidence="3" id="KW-0378">Hydrolase</keyword>
<dbReference type="SMART" id="SM00872">
    <property type="entry name" value="Alpha-mann_mid"/>
    <property type="match status" value="1"/>
</dbReference>
<dbReference type="SUPFAM" id="SSF74650">
    <property type="entry name" value="Galactose mutarotase-like"/>
    <property type="match status" value="1"/>
</dbReference>
<protein>
    <submittedName>
        <fullName evidence="6">Alpha-mannosidase</fullName>
    </submittedName>
</protein>
<dbReference type="Pfam" id="PF17677">
    <property type="entry name" value="Glyco_hydro38C2"/>
    <property type="match status" value="1"/>
</dbReference>
<dbReference type="Gene3D" id="1.20.1270.50">
    <property type="entry name" value="Glycoside hydrolase family 38, central domain"/>
    <property type="match status" value="1"/>
</dbReference>
<dbReference type="InterPro" id="IPR015341">
    <property type="entry name" value="Glyco_hydro_38_cen"/>
</dbReference>
<reference evidence="6 8" key="1">
    <citation type="submission" date="2016-10" db="EMBL/GenBank/DDBJ databases">
        <authorList>
            <person name="de Groot N.N."/>
        </authorList>
    </citation>
    <scope>NUCLEOTIDE SEQUENCE [LARGE SCALE GENOMIC DNA]</scope>
    <source>
        <strain evidence="6 8">WG14</strain>
    </source>
</reference>
<dbReference type="EMBL" id="SRME01000003">
    <property type="protein sequence ID" value="TGG87794.1"/>
    <property type="molecule type" value="Genomic_DNA"/>
</dbReference>
<dbReference type="Pfam" id="PF09261">
    <property type="entry name" value="Alpha-mann_mid"/>
    <property type="match status" value="1"/>
</dbReference>
<keyword evidence="4" id="KW-0326">Glycosidase</keyword>
<evidence type="ECO:0000313" key="7">
    <source>
        <dbReference type="EMBL" id="TGG87794.1"/>
    </source>
</evidence>
<organism evidence="6 8">
    <name type="scientific">Geotoga petraea</name>
    <dbReference type="NCBI Taxonomy" id="28234"/>
    <lineage>
        <taxon>Bacteria</taxon>
        <taxon>Thermotogati</taxon>
        <taxon>Thermotogota</taxon>
        <taxon>Thermotogae</taxon>
        <taxon>Petrotogales</taxon>
        <taxon>Petrotogaceae</taxon>
        <taxon>Geotoga</taxon>
    </lineage>
</organism>
<dbReference type="InterPro" id="IPR027291">
    <property type="entry name" value="Glyco_hydro_38_N_sf"/>
</dbReference>
<dbReference type="InterPro" id="IPR041147">
    <property type="entry name" value="GH38_C"/>
</dbReference>
<accession>A0A1G6NPF9</accession>
<reference evidence="7 9" key="2">
    <citation type="submission" date="2019-04" db="EMBL/GenBank/DDBJ databases">
        <title>Draft genome sequence data and analysis of a Fermenting Bacterium, Geotoga petraea strain HO-Geo1, isolated from heavy-oil petroleum reservoir in Russia.</title>
        <authorList>
            <person name="Grouzdev D.S."/>
            <person name="Semenova E.M."/>
            <person name="Sokolova D.S."/>
            <person name="Tourova T.P."/>
            <person name="Poltaraus A.B."/>
            <person name="Nazina T.N."/>
        </authorList>
    </citation>
    <scope>NUCLEOTIDE SEQUENCE [LARGE SCALE GENOMIC DNA]</scope>
    <source>
        <strain evidence="7 9">HO-Geo1</strain>
    </source>
</reference>
<dbReference type="AlphaFoldDB" id="A0A1G6NPF9"/>
<proteinExistence type="inferred from homology"/>
<keyword evidence="8" id="KW-1185">Reference proteome</keyword>
<dbReference type="PANTHER" id="PTHR46017">
    <property type="entry name" value="ALPHA-MANNOSIDASE 2C1"/>
    <property type="match status" value="1"/>
</dbReference>
<dbReference type="InterPro" id="IPR037094">
    <property type="entry name" value="Glyco_hydro_38_cen_sf"/>
</dbReference>
<evidence type="ECO:0000256" key="2">
    <source>
        <dbReference type="ARBA" id="ARBA00022723"/>
    </source>
</evidence>
<dbReference type="InterPro" id="IPR000602">
    <property type="entry name" value="Glyco_hydro_38_N"/>
</dbReference>
<keyword evidence="2" id="KW-0479">Metal-binding</keyword>
<dbReference type="PANTHER" id="PTHR46017:SF2">
    <property type="entry name" value="MANNOSYLGLYCERATE HYDROLASE"/>
    <property type="match status" value="1"/>
</dbReference>
<dbReference type="RefSeq" id="WP_091404613.1">
    <property type="nucleotide sequence ID" value="NZ_FMYV01000006.1"/>
</dbReference>
<dbReference type="GO" id="GO:0046872">
    <property type="term" value="F:metal ion binding"/>
    <property type="evidence" value="ECO:0007669"/>
    <property type="project" value="UniProtKB-KW"/>
</dbReference>
<feature type="domain" description="Glycoside hydrolase family 38 central" evidence="5">
    <location>
        <begin position="278"/>
        <end position="349"/>
    </location>
</feature>
<dbReference type="InterPro" id="IPR011013">
    <property type="entry name" value="Gal_mutarotase_sf_dom"/>
</dbReference>
<dbReference type="GO" id="GO:0006013">
    <property type="term" value="P:mannose metabolic process"/>
    <property type="evidence" value="ECO:0007669"/>
    <property type="project" value="InterPro"/>
</dbReference>
<dbReference type="GO" id="GO:0009313">
    <property type="term" value="P:oligosaccharide catabolic process"/>
    <property type="evidence" value="ECO:0007669"/>
    <property type="project" value="TreeGrafter"/>
</dbReference>
<dbReference type="InterPro" id="IPR011330">
    <property type="entry name" value="Glyco_hydro/deAcase_b/a-brl"/>
</dbReference>
<dbReference type="Proteomes" id="UP000297288">
    <property type="component" value="Unassembled WGS sequence"/>
</dbReference>
<dbReference type="GO" id="GO:0030246">
    <property type="term" value="F:carbohydrate binding"/>
    <property type="evidence" value="ECO:0007669"/>
    <property type="project" value="InterPro"/>
</dbReference>
<sequence length="867" mass="101866">MKAHVVTHTHWDREWYMPFEIYRARLIKLIDELIENIDKYEDFKYFTLDGQVIAMEDYIEARPENKEKLLKLIRDKKVYVGPWYILPDEFTISGESFIRNYLIAKKIMEKLEIERMKLAYLPDMFGHNAYTPSLIKGLNLQGALVWRGVGTSSRKNEFIWQSENGLDNVNTINNFRSYTNAYQGDNSKEKMYEIINTEINELQKTTESNSVLLMNGVDHEKIYFETPEIFKNIKEHEVIHSTLDDFYKETFSNNLKLETVKGELRDPTYEPTLKDITSTRIYLKLLNFENQNNYYKYLEPLSVISMIKGKKSYTKQIEMGIKKLVKSHPHDSICGCSVDSVHRDVMTRLEEALQISDTTIAMYMDEISGSKEKGDNIILFNPNEFDIEEKVEVYMTLDKDEYSIFDGDEKIPTKIKNKGYWLLNHEKTRLILGGTKHFKLISEMDSYINKTSIISQLDKNIYKISFMAKIPALSFKTYKIKESKNQIIIGKKNKYENDLIEFKINEDGSFDLKDKINKIKYEKVNSFWDSADVGDEYNYSYIENDEEKLIGSKYKNLDYYEYKDFVEFFIEKDIPLPAYSTNTERSKKTEINIAKIKYIVYKTKSRVDVDLIYENKSKDHRLRIKMPLSKATEKIYNDGYYGLVEHPTIQENKEPISQNGGGTSYMQLNSDGYIEENVPRYATESFITDKKITFVSRGLHEYEVENKNQIKITLIRSVGQLSKNGLKTRKVGAGPTLPTPEAQCMGKYKYEYAYIFQNQQTDYEIYKHAKSYINKPLAYNSKNQLNENVIGDFSGLNIYSIKRTYNDQENTYIVRFANHENEKDFEIKLNHDYKKIDEVNMAEETIKQDIQKIKIKKGEIKTIKIYL</sequence>
<dbReference type="Pfam" id="PF01074">
    <property type="entry name" value="Glyco_hydro_38N"/>
    <property type="match status" value="1"/>
</dbReference>